<sequence>MKKIKKLFLIASFTLLIISSFGQQFAFANPSGAGTYSTTSVSINPSPLDIPVGDTE</sequence>
<dbReference type="EMBL" id="JAUSTY010000003">
    <property type="protein sequence ID" value="MDQ0164923.1"/>
    <property type="molecule type" value="Genomic_DNA"/>
</dbReference>
<evidence type="ECO:0000313" key="3">
    <source>
        <dbReference type="Proteomes" id="UP001235840"/>
    </source>
</evidence>
<keyword evidence="1" id="KW-0732">Signal</keyword>
<accession>A0ABT9VVA2</accession>
<feature type="signal peptide" evidence="1">
    <location>
        <begin position="1"/>
        <end position="26"/>
    </location>
</feature>
<evidence type="ECO:0000313" key="2">
    <source>
        <dbReference type="EMBL" id="MDQ0164923.1"/>
    </source>
</evidence>
<organism evidence="2 3">
    <name type="scientific">Caldalkalibacillus horti</name>
    <dbReference type="NCBI Taxonomy" id="77523"/>
    <lineage>
        <taxon>Bacteria</taxon>
        <taxon>Bacillati</taxon>
        <taxon>Bacillota</taxon>
        <taxon>Bacilli</taxon>
        <taxon>Bacillales</taxon>
        <taxon>Bacillaceae</taxon>
        <taxon>Caldalkalibacillus</taxon>
    </lineage>
</organism>
<protein>
    <recommendedName>
        <fullName evidence="4">Secreted protein</fullName>
    </recommendedName>
</protein>
<dbReference type="Proteomes" id="UP001235840">
    <property type="component" value="Unassembled WGS sequence"/>
</dbReference>
<feature type="chain" id="PRO_5045449354" description="Secreted protein" evidence="1">
    <location>
        <begin position="27"/>
        <end position="56"/>
    </location>
</feature>
<keyword evidence="3" id="KW-1185">Reference proteome</keyword>
<gene>
    <name evidence="2" type="ORF">J2S11_000823</name>
</gene>
<name>A0ABT9VVA2_9BACI</name>
<proteinExistence type="predicted"/>
<reference evidence="2 3" key="1">
    <citation type="submission" date="2023-07" db="EMBL/GenBank/DDBJ databases">
        <title>Genomic Encyclopedia of Type Strains, Phase IV (KMG-IV): sequencing the most valuable type-strain genomes for metagenomic binning, comparative biology and taxonomic classification.</title>
        <authorList>
            <person name="Goeker M."/>
        </authorList>
    </citation>
    <scope>NUCLEOTIDE SEQUENCE [LARGE SCALE GENOMIC DNA]</scope>
    <source>
        <strain evidence="2 3">DSM 12751</strain>
    </source>
</reference>
<evidence type="ECO:0008006" key="4">
    <source>
        <dbReference type="Google" id="ProtNLM"/>
    </source>
</evidence>
<comment type="caution">
    <text evidence="2">The sequence shown here is derived from an EMBL/GenBank/DDBJ whole genome shotgun (WGS) entry which is preliminary data.</text>
</comment>
<evidence type="ECO:0000256" key="1">
    <source>
        <dbReference type="SAM" id="SignalP"/>
    </source>
</evidence>